<dbReference type="OrthoDB" id="6532997at2759"/>
<protein>
    <recommendedName>
        <fullName evidence="7">NR LBD domain-containing protein</fullName>
    </recommendedName>
</protein>
<evidence type="ECO:0000256" key="4">
    <source>
        <dbReference type="SAM" id="MobiDB-lite"/>
    </source>
</evidence>
<accession>A0A7R9KYH3</accession>
<dbReference type="AlphaFoldDB" id="A0A7R9KYH3"/>
<dbReference type="Proteomes" id="UP000759131">
    <property type="component" value="Unassembled WGS sequence"/>
</dbReference>
<keyword evidence="6" id="KW-1185">Reference proteome</keyword>
<keyword evidence="1" id="KW-0805">Transcription regulation</keyword>
<dbReference type="InterPro" id="IPR035500">
    <property type="entry name" value="NHR-like_dom_sf"/>
</dbReference>
<evidence type="ECO:0000256" key="2">
    <source>
        <dbReference type="ARBA" id="ARBA00023163"/>
    </source>
</evidence>
<organism evidence="5">
    <name type="scientific">Medioppia subpectinata</name>
    <dbReference type="NCBI Taxonomy" id="1979941"/>
    <lineage>
        <taxon>Eukaryota</taxon>
        <taxon>Metazoa</taxon>
        <taxon>Ecdysozoa</taxon>
        <taxon>Arthropoda</taxon>
        <taxon>Chelicerata</taxon>
        <taxon>Arachnida</taxon>
        <taxon>Acari</taxon>
        <taxon>Acariformes</taxon>
        <taxon>Sarcoptiformes</taxon>
        <taxon>Oribatida</taxon>
        <taxon>Brachypylina</taxon>
        <taxon>Oppioidea</taxon>
        <taxon>Oppiidae</taxon>
        <taxon>Medioppia</taxon>
    </lineage>
</organism>
<evidence type="ECO:0000256" key="1">
    <source>
        <dbReference type="ARBA" id="ARBA00023015"/>
    </source>
</evidence>
<evidence type="ECO:0000313" key="5">
    <source>
        <dbReference type="EMBL" id="CAD7631446.1"/>
    </source>
</evidence>
<sequence>MKEIIQRKERPEITTNSLLEKSDNSQSNSISNSITSSSGLTSLSDESQDDIWELIDGIIDSDCNTDSSDDVFSHELIEINKTDTALVPILKPLTDYNGLKQLEFCRISELSAIVLFNPNRPNLIHRDIIRLEQQLYIYLLQRYLLLKYGSEWESQPKVQKLMNSMKDLEIMTEIQRTPEAIDPMKKAVDLYGPLCIDLYDLKL</sequence>
<evidence type="ECO:0000313" key="6">
    <source>
        <dbReference type="Proteomes" id="UP000759131"/>
    </source>
</evidence>
<reference evidence="5" key="1">
    <citation type="submission" date="2020-11" db="EMBL/GenBank/DDBJ databases">
        <authorList>
            <person name="Tran Van P."/>
        </authorList>
    </citation>
    <scope>NUCLEOTIDE SEQUENCE</scope>
</reference>
<feature type="compositionally biased region" description="Low complexity" evidence="4">
    <location>
        <begin position="24"/>
        <end position="43"/>
    </location>
</feature>
<evidence type="ECO:0008006" key="7">
    <source>
        <dbReference type="Google" id="ProtNLM"/>
    </source>
</evidence>
<feature type="compositionally biased region" description="Basic and acidic residues" evidence="4">
    <location>
        <begin position="1"/>
        <end position="12"/>
    </location>
</feature>
<gene>
    <name evidence="5" type="ORF">OSB1V03_LOCUS11855</name>
</gene>
<dbReference type="EMBL" id="OC864051">
    <property type="protein sequence ID" value="CAD7631446.1"/>
    <property type="molecule type" value="Genomic_DNA"/>
</dbReference>
<evidence type="ECO:0000256" key="3">
    <source>
        <dbReference type="ARBA" id="ARBA00023170"/>
    </source>
</evidence>
<dbReference type="Gene3D" id="1.10.565.10">
    <property type="entry name" value="Retinoid X Receptor"/>
    <property type="match status" value="1"/>
</dbReference>
<dbReference type="EMBL" id="CAJPIZ010009476">
    <property type="protein sequence ID" value="CAG2111876.1"/>
    <property type="molecule type" value="Genomic_DNA"/>
</dbReference>
<keyword evidence="3" id="KW-0675">Receptor</keyword>
<feature type="region of interest" description="Disordered" evidence="4">
    <location>
        <begin position="1"/>
        <end position="43"/>
    </location>
</feature>
<keyword evidence="2" id="KW-0804">Transcription</keyword>
<proteinExistence type="predicted"/>
<name>A0A7R9KYH3_9ACAR</name>
<dbReference type="SUPFAM" id="SSF48508">
    <property type="entry name" value="Nuclear receptor ligand-binding domain"/>
    <property type="match status" value="1"/>
</dbReference>